<feature type="active site" description="Nucleophile; Schiff-base intermediate with DNA; for 5'-dRP lyase activity" evidence="14">
    <location>
        <position position="514"/>
    </location>
</feature>
<dbReference type="Gene3D" id="3.30.460.10">
    <property type="entry name" value="Beta Polymerase, domain 2"/>
    <property type="match status" value="1"/>
</dbReference>
<feature type="region of interest" description="Disordered" evidence="15">
    <location>
        <begin position="23"/>
        <end position="177"/>
    </location>
</feature>
<comment type="catalytic activity">
    <reaction evidence="13">
        <text>DNA(n) + a 2'-deoxyribonucleoside 5'-triphosphate = DNA(n+1) + diphosphate</text>
        <dbReference type="Rhea" id="RHEA:22508"/>
        <dbReference type="Rhea" id="RHEA-COMP:17339"/>
        <dbReference type="Rhea" id="RHEA-COMP:17340"/>
        <dbReference type="ChEBI" id="CHEBI:33019"/>
        <dbReference type="ChEBI" id="CHEBI:61560"/>
        <dbReference type="ChEBI" id="CHEBI:173112"/>
        <dbReference type="EC" id="2.7.7.7"/>
    </reaction>
</comment>
<evidence type="ECO:0000256" key="2">
    <source>
        <dbReference type="ARBA" id="ARBA00008323"/>
    </source>
</evidence>
<dbReference type="InterPro" id="IPR036420">
    <property type="entry name" value="BRCT_dom_sf"/>
</dbReference>
<reference evidence="17 18" key="1">
    <citation type="submission" date="2017-12" db="EMBL/GenBank/DDBJ databases">
        <title>Comparative genomics yields insights into virulence evolution of Verticillium dahliae.</title>
        <authorList>
            <person name="Fan R."/>
            <person name="Armitage A.D."/>
            <person name="Cascant-Lopez E."/>
            <person name="Sobczyk M."/>
            <person name="Cockerton H.M."/>
            <person name="Harrison R.J."/>
        </authorList>
    </citation>
    <scope>NUCLEOTIDE SEQUENCE [LARGE SCALE GENOMIC DNA]</scope>
    <source>
        <strain evidence="17 18">12008</strain>
    </source>
</reference>
<keyword evidence="9" id="KW-0227">DNA damage</keyword>
<dbReference type="PANTHER" id="PTHR11276:SF28">
    <property type="entry name" value="DNA POLYMERASE LAMBDA"/>
    <property type="match status" value="1"/>
</dbReference>
<evidence type="ECO:0000259" key="16">
    <source>
        <dbReference type="SMART" id="SM00483"/>
    </source>
</evidence>
<dbReference type="EC" id="2.7.7.7" evidence="3"/>
<comment type="subcellular location">
    <subcellularLocation>
        <location evidence="1">Nucleus</location>
    </subcellularLocation>
</comment>
<feature type="compositionally biased region" description="Pro residues" evidence="15">
    <location>
        <begin position="64"/>
        <end position="75"/>
    </location>
</feature>
<evidence type="ECO:0000256" key="11">
    <source>
        <dbReference type="ARBA" id="ARBA00023204"/>
    </source>
</evidence>
<feature type="domain" description="DNA-directed DNA polymerase X" evidence="16">
    <location>
        <begin position="453"/>
        <end position="814"/>
    </location>
</feature>
<dbReference type="PANTHER" id="PTHR11276">
    <property type="entry name" value="DNA POLYMERASE TYPE-X FAMILY MEMBER"/>
    <property type="match status" value="1"/>
</dbReference>
<dbReference type="SUPFAM" id="SSF47802">
    <property type="entry name" value="DNA polymerase beta, N-terminal domain-like"/>
    <property type="match status" value="1"/>
</dbReference>
<evidence type="ECO:0000256" key="1">
    <source>
        <dbReference type="ARBA" id="ARBA00004123"/>
    </source>
</evidence>
<evidence type="ECO:0000256" key="8">
    <source>
        <dbReference type="ARBA" id="ARBA00022723"/>
    </source>
</evidence>
<dbReference type="InterPro" id="IPR037160">
    <property type="entry name" value="DNA_Pol_thumb_sf"/>
</dbReference>
<dbReference type="Gene3D" id="3.30.210.10">
    <property type="entry name" value="DNA polymerase, thumb domain"/>
    <property type="match status" value="1"/>
</dbReference>
<dbReference type="Pfam" id="PF14791">
    <property type="entry name" value="DNA_pol_B_thumb"/>
    <property type="match status" value="1"/>
</dbReference>
<evidence type="ECO:0000256" key="4">
    <source>
        <dbReference type="ARBA" id="ARBA00022634"/>
    </source>
</evidence>
<dbReference type="Pfam" id="PF14792">
    <property type="entry name" value="DNA_pol_B_palm"/>
    <property type="match status" value="1"/>
</dbReference>
<dbReference type="InterPro" id="IPR027421">
    <property type="entry name" value="DNA_pol_lamdba_lyase_dom_sf"/>
</dbReference>
<evidence type="ECO:0000256" key="6">
    <source>
        <dbReference type="ARBA" id="ARBA00022695"/>
    </source>
</evidence>
<name>A0AA44WNC5_VERDA</name>
<gene>
    <name evidence="17" type="ORF">BJF96_g2261</name>
</gene>
<feature type="compositionally biased region" description="Acidic residues" evidence="15">
    <location>
        <begin position="25"/>
        <end position="35"/>
    </location>
</feature>
<dbReference type="Gene3D" id="3.40.50.10190">
    <property type="entry name" value="BRCT domain"/>
    <property type="match status" value="1"/>
</dbReference>
<dbReference type="InterPro" id="IPR018944">
    <property type="entry name" value="DNA_pol_lambd_fingers_domain"/>
</dbReference>
<dbReference type="Gene3D" id="1.10.150.20">
    <property type="entry name" value="5' to 3' exonuclease, C-terminal subdomain"/>
    <property type="match status" value="1"/>
</dbReference>
<evidence type="ECO:0000256" key="7">
    <source>
        <dbReference type="ARBA" id="ARBA00022705"/>
    </source>
</evidence>
<dbReference type="SMART" id="SM00483">
    <property type="entry name" value="POLXc"/>
    <property type="match status" value="1"/>
</dbReference>
<feature type="region of interest" description="Disordered" evidence="15">
    <location>
        <begin position="379"/>
        <end position="430"/>
    </location>
</feature>
<dbReference type="GO" id="GO:0006303">
    <property type="term" value="P:double-strand break repair via nonhomologous end joining"/>
    <property type="evidence" value="ECO:0007669"/>
    <property type="project" value="TreeGrafter"/>
</dbReference>
<evidence type="ECO:0000256" key="15">
    <source>
        <dbReference type="SAM" id="MobiDB-lite"/>
    </source>
</evidence>
<keyword evidence="4" id="KW-0237">DNA synthesis</keyword>
<feature type="region of interest" description="Disordered" evidence="15">
    <location>
        <begin position="697"/>
        <end position="719"/>
    </location>
</feature>
<dbReference type="InterPro" id="IPR010996">
    <property type="entry name" value="HHH_MUS81"/>
</dbReference>
<dbReference type="EMBL" id="MPSH01000005">
    <property type="protein sequence ID" value="PNH34518.1"/>
    <property type="molecule type" value="Genomic_DNA"/>
</dbReference>
<dbReference type="InterPro" id="IPR002054">
    <property type="entry name" value="DNA-dir_DNA_pol_X"/>
</dbReference>
<dbReference type="Gene3D" id="1.10.150.110">
    <property type="entry name" value="DNA polymerase beta, N-terminal domain-like"/>
    <property type="match status" value="1"/>
</dbReference>
<feature type="compositionally biased region" description="Acidic residues" evidence="15">
    <location>
        <begin position="383"/>
        <end position="396"/>
    </location>
</feature>
<dbReference type="InterPro" id="IPR043519">
    <property type="entry name" value="NT_sf"/>
</dbReference>
<feature type="compositionally biased region" description="Basic and acidic residues" evidence="15">
    <location>
        <begin position="409"/>
        <end position="419"/>
    </location>
</feature>
<dbReference type="GO" id="GO:0005634">
    <property type="term" value="C:nucleus"/>
    <property type="evidence" value="ECO:0007669"/>
    <property type="project" value="UniProtKB-SubCell"/>
</dbReference>
<evidence type="ECO:0000256" key="12">
    <source>
        <dbReference type="ARBA" id="ARBA00023242"/>
    </source>
</evidence>
<evidence type="ECO:0000256" key="9">
    <source>
        <dbReference type="ARBA" id="ARBA00022763"/>
    </source>
</evidence>
<comment type="caution">
    <text evidence="17">The sequence shown here is derived from an EMBL/GenBank/DDBJ whole genome shotgun (WGS) entry which is preliminary data.</text>
</comment>
<evidence type="ECO:0000256" key="10">
    <source>
        <dbReference type="ARBA" id="ARBA00022932"/>
    </source>
</evidence>
<accession>A0AA44WNC5</accession>
<protein>
    <recommendedName>
        <fullName evidence="3">DNA-directed DNA polymerase</fullName>
        <ecNumber evidence="3">2.7.7.7</ecNumber>
    </recommendedName>
</protein>
<proteinExistence type="inferred from homology"/>
<dbReference type="OMA" id="KWHGASA"/>
<feature type="compositionally biased region" description="Basic residues" evidence="15">
    <location>
        <begin position="420"/>
        <end position="430"/>
    </location>
</feature>
<keyword evidence="8" id="KW-0479">Metal-binding</keyword>
<evidence type="ECO:0000256" key="3">
    <source>
        <dbReference type="ARBA" id="ARBA00012417"/>
    </source>
</evidence>
<keyword evidence="6" id="KW-0548">Nucleotidyltransferase</keyword>
<dbReference type="AlphaFoldDB" id="A0AA44WNC5"/>
<evidence type="ECO:0000256" key="13">
    <source>
        <dbReference type="ARBA" id="ARBA00049244"/>
    </source>
</evidence>
<evidence type="ECO:0000313" key="17">
    <source>
        <dbReference type="EMBL" id="PNH34518.1"/>
    </source>
</evidence>
<dbReference type="SUPFAM" id="SSF81301">
    <property type="entry name" value="Nucleotidyltransferase"/>
    <property type="match status" value="1"/>
</dbReference>
<feature type="region of interest" description="Disordered" evidence="15">
    <location>
        <begin position="301"/>
        <end position="364"/>
    </location>
</feature>
<dbReference type="InterPro" id="IPR022312">
    <property type="entry name" value="DNA_pol_X"/>
</dbReference>
<feature type="compositionally biased region" description="Low complexity" evidence="15">
    <location>
        <begin position="301"/>
        <end position="312"/>
    </location>
</feature>
<sequence>MSSREPSLADKEVFFTELMALGTDLDSEEDAIDQVEAERGRRSRSALQGRPSRTTKPKKRSTPPALPISKPPVSPSHPRRTASSPLPAREPLVAKTVERTPLAAMRRLGKEAAKASPSVVEETPIPDSTRAPFQPIHLLRTTSTPNPPMRQLHPPPHRDESPSLNATGKKRKRDAPVKLVPAQQQIFRDQHFFFIPNDDIAPARRIRIRKAQEYGASWTRSLERASHVIVDKGLSWKNIEPVVTSAGGAGTAVFVNETYPLDCIQFRSVLNPKQKQYLVTGYPGEQLVEAPVVAAPSEVPVPAASPAASPASLQLKPPPNNPKRFGYVPPPSTCSQSEQSAEEAQNEPAVVEAPETSAAQEAETGDELAELISQMQEFRDVPSDSDDDNGDGDGDGDAPAAGFAETLSDAEHSDGEPSGKKQRPVRATRRKQIAWEERFACTRGGLQDDDGKNPNARTIEMLQHMADYYGRINDTWRPIAYRKVISLLKRQTRKIATAAEAIRLPGVGARLADKIEEIVTTDRLRRLEHAERDPADETLQQFVRIYGVGNAQASRWIAQGHRTLDDLRAGAVLTANQRIGIDHYDDLNTRIPRREVEALAAVVRSAAAALDPDVELIVGGSYRRGAASSGDIDLIVTREGTTSARELLPFLAQLTRTLEARGFLVAALATSRDDDAGGSKWHGCCVLPAPDAARLHSSEGEGVGVGSERGFDPGAPSPSPPYRPVWRRIDLLVVPAAELGAALLYFTGNDIFNRSMRLLAARKGMRLNQRGLYRDVLRGPGRARVTDGALLEGRDERRIFALLDVTWREPHERWC</sequence>
<evidence type="ECO:0000256" key="14">
    <source>
        <dbReference type="PIRSR" id="PIRSR622312-50"/>
    </source>
</evidence>
<dbReference type="InterPro" id="IPR002008">
    <property type="entry name" value="DNA_pol_X_beta-like"/>
</dbReference>
<dbReference type="GO" id="GO:0046872">
    <property type="term" value="F:metal ion binding"/>
    <property type="evidence" value="ECO:0007669"/>
    <property type="project" value="UniProtKB-KW"/>
</dbReference>
<dbReference type="Pfam" id="PF10391">
    <property type="entry name" value="DNA_pol_lambd_f"/>
    <property type="match status" value="1"/>
</dbReference>
<keyword evidence="7" id="KW-0235">DNA replication</keyword>
<dbReference type="PRINTS" id="PR00869">
    <property type="entry name" value="DNAPOLX"/>
</dbReference>
<dbReference type="Pfam" id="PF14716">
    <property type="entry name" value="HHH_8"/>
    <property type="match status" value="1"/>
</dbReference>
<dbReference type="FunFam" id="3.30.210.10:FF:000001">
    <property type="entry name" value="DNA polymerase lambda"/>
    <property type="match status" value="1"/>
</dbReference>
<dbReference type="SUPFAM" id="SSF81585">
    <property type="entry name" value="PsbU/PolX domain-like"/>
    <property type="match status" value="1"/>
</dbReference>
<comment type="similarity">
    <text evidence="2">Belongs to the DNA polymerase type-X family.</text>
</comment>
<dbReference type="Proteomes" id="UP000236305">
    <property type="component" value="Unassembled WGS sequence"/>
</dbReference>
<organism evidence="17 18">
    <name type="scientific">Verticillium dahliae</name>
    <name type="common">Verticillium wilt</name>
    <dbReference type="NCBI Taxonomy" id="27337"/>
    <lineage>
        <taxon>Eukaryota</taxon>
        <taxon>Fungi</taxon>
        <taxon>Dikarya</taxon>
        <taxon>Ascomycota</taxon>
        <taxon>Pezizomycotina</taxon>
        <taxon>Sordariomycetes</taxon>
        <taxon>Hypocreomycetidae</taxon>
        <taxon>Glomerellales</taxon>
        <taxon>Plectosphaerellaceae</taxon>
        <taxon>Verticillium</taxon>
    </lineage>
</organism>
<dbReference type="CDD" id="cd00141">
    <property type="entry name" value="NT_POLXc"/>
    <property type="match status" value="1"/>
</dbReference>
<evidence type="ECO:0000256" key="5">
    <source>
        <dbReference type="ARBA" id="ARBA00022679"/>
    </source>
</evidence>
<dbReference type="GO" id="GO:0003887">
    <property type="term" value="F:DNA-directed DNA polymerase activity"/>
    <property type="evidence" value="ECO:0007669"/>
    <property type="project" value="UniProtKB-KW"/>
</dbReference>
<dbReference type="GO" id="GO:0003677">
    <property type="term" value="F:DNA binding"/>
    <property type="evidence" value="ECO:0007669"/>
    <property type="project" value="InterPro"/>
</dbReference>
<dbReference type="FunFam" id="1.10.150.20:FF:000010">
    <property type="entry name" value="DNA polymerase lambda"/>
    <property type="match status" value="1"/>
</dbReference>
<dbReference type="InterPro" id="IPR028207">
    <property type="entry name" value="DNA_pol_B_palm_palm"/>
</dbReference>
<keyword evidence="10" id="KW-0239">DNA-directed DNA polymerase</keyword>
<keyword evidence="12" id="KW-0539">Nucleus</keyword>
<dbReference type="FunFam" id="1.10.150.110:FF:000005">
    <property type="entry name" value="DNA polymerase POL4"/>
    <property type="match status" value="1"/>
</dbReference>
<evidence type="ECO:0000313" key="18">
    <source>
        <dbReference type="Proteomes" id="UP000236305"/>
    </source>
</evidence>
<dbReference type="PRINTS" id="PR00870">
    <property type="entry name" value="DNAPOLXBETA"/>
</dbReference>
<dbReference type="InterPro" id="IPR029398">
    <property type="entry name" value="PolB_thumb"/>
</dbReference>
<keyword evidence="11" id="KW-0234">DNA repair</keyword>
<keyword evidence="5" id="KW-0808">Transferase</keyword>